<dbReference type="InterPro" id="IPR029058">
    <property type="entry name" value="AB_hydrolase_fold"/>
</dbReference>
<dbReference type="SUPFAM" id="SSF53474">
    <property type="entry name" value="alpha/beta-Hydrolases"/>
    <property type="match status" value="1"/>
</dbReference>
<dbReference type="GO" id="GO:0004252">
    <property type="term" value="F:serine-type endopeptidase activity"/>
    <property type="evidence" value="ECO:0007669"/>
    <property type="project" value="InterPro"/>
</dbReference>
<dbReference type="PRINTS" id="PR00862">
    <property type="entry name" value="PROLIGOPTASE"/>
</dbReference>
<accession>A0AA46PKN4</accession>
<feature type="domain" description="Peptidase S9 prolyl oligopeptidase catalytic" evidence="3">
    <location>
        <begin position="431"/>
        <end position="631"/>
    </location>
</feature>
<keyword evidence="1" id="KW-0378">Hydrolase</keyword>
<dbReference type="AlphaFoldDB" id="A0AA46PKN4"/>
<evidence type="ECO:0000259" key="3">
    <source>
        <dbReference type="Pfam" id="PF00326"/>
    </source>
</evidence>
<name>A0AA46PKN4_9NOCA</name>
<feature type="region of interest" description="Disordered" evidence="2">
    <location>
        <begin position="1"/>
        <end position="24"/>
    </location>
</feature>
<dbReference type="Pfam" id="PF00326">
    <property type="entry name" value="Peptidase_S9"/>
    <property type="match status" value="1"/>
</dbReference>
<sequence>MSGETETTPVARTPDAATTAAAAQPRHIRFTSGASVAPDGTAIAHLVDDGGYPRAVQRFLSGRATSAARWVELPVDGPVTRIMHSADGRWLACEVAPDAGTRTQVWVVSTDPDDRGARRLGSAGDSSTELVGWDGNRVATVATDEEGVAESRLVDPHTQDTVVLDRRVGGHLVDAWSGSALLRVGPRGHRELLLLHEDGTRIALLPNDVGSTTDAGVILDDHRLLGMVDQLRSPWASSDGEPERYLRSLVRSDNGAEFARLLGVAVSSEGVSYRVLAEREDGDLDEFAVSDDHSTVALLWNHKGLSQLQILHLADGSLDDPLGLPGLVASELSISADGSLLAVTVQGPGMPPSVEIVDPRTGEWGPAEAARTRMDDDDLPTLLEFPAGDGTPLSGWLYRAQGGGPGPVLLYFHGGPEAQERPGYSDYYPAIVAAGFTVFGTNVRGSGGFGRTFMHADDRYGRFAGIDDVADCVQYLVDHGIADPARVACAGRSYGGYLTLASLTFHAELFAAGIAICGMSDLESFYANTEPWIAAAAYPKYGHPVHDRELLRELSPIHRIAELQAPLLVVHGAHDTNVPVSESEQIVAAVRDRGGIAEFLLFDDEGHDIVKRENRDVLAEAMVNWLTSRLGTAGP</sequence>
<protein>
    <submittedName>
        <fullName evidence="4">Prolyl oligopeptidase family serine peptidase</fullName>
    </submittedName>
</protein>
<evidence type="ECO:0000313" key="4">
    <source>
        <dbReference type="EMBL" id="UYF92077.1"/>
    </source>
</evidence>
<dbReference type="GO" id="GO:0006508">
    <property type="term" value="P:proteolysis"/>
    <property type="evidence" value="ECO:0007669"/>
    <property type="project" value="InterPro"/>
</dbReference>
<dbReference type="SUPFAM" id="SSF82171">
    <property type="entry name" value="DPP6 N-terminal domain-like"/>
    <property type="match status" value="1"/>
</dbReference>
<evidence type="ECO:0000256" key="2">
    <source>
        <dbReference type="SAM" id="MobiDB-lite"/>
    </source>
</evidence>
<evidence type="ECO:0000256" key="1">
    <source>
        <dbReference type="ARBA" id="ARBA00022801"/>
    </source>
</evidence>
<evidence type="ECO:0000313" key="5">
    <source>
        <dbReference type="Proteomes" id="UP001163947"/>
    </source>
</evidence>
<dbReference type="Proteomes" id="UP001163947">
    <property type="component" value="Chromosome"/>
</dbReference>
<dbReference type="Gene3D" id="3.40.50.1820">
    <property type="entry name" value="alpha/beta hydrolase"/>
    <property type="match status" value="1"/>
</dbReference>
<dbReference type="InterPro" id="IPR001375">
    <property type="entry name" value="Peptidase_S9_cat"/>
</dbReference>
<proteinExistence type="predicted"/>
<dbReference type="RefSeq" id="WP_263507297.1">
    <property type="nucleotide sequence ID" value="NZ_CP106982.1"/>
</dbReference>
<dbReference type="InterPro" id="IPR002470">
    <property type="entry name" value="Peptidase_S9A"/>
</dbReference>
<gene>
    <name evidence="4" type="ORF">OCS65_16330</name>
</gene>
<organism evidence="4 5">
    <name type="scientific">Rhodococcus aetherivorans</name>
    <dbReference type="NCBI Taxonomy" id="191292"/>
    <lineage>
        <taxon>Bacteria</taxon>
        <taxon>Bacillati</taxon>
        <taxon>Actinomycetota</taxon>
        <taxon>Actinomycetes</taxon>
        <taxon>Mycobacteriales</taxon>
        <taxon>Nocardiaceae</taxon>
        <taxon>Rhodococcus</taxon>
    </lineage>
</organism>
<dbReference type="GeneID" id="83622017"/>
<dbReference type="PANTHER" id="PTHR42776">
    <property type="entry name" value="SERINE PEPTIDASE S9 FAMILY MEMBER"/>
    <property type="match status" value="1"/>
</dbReference>
<dbReference type="PANTHER" id="PTHR42776:SF27">
    <property type="entry name" value="DIPEPTIDYL PEPTIDASE FAMILY MEMBER 6"/>
    <property type="match status" value="1"/>
</dbReference>
<reference evidence="4" key="1">
    <citation type="submission" date="2022-09" db="EMBL/GenBank/DDBJ databases">
        <title>The genome sequence of Rhodococcus aetherivorans N1.</title>
        <authorList>
            <person name="Jiang W."/>
        </authorList>
    </citation>
    <scope>NUCLEOTIDE SEQUENCE</scope>
    <source>
        <strain evidence="4">N1</strain>
    </source>
</reference>
<feature type="compositionally biased region" description="Low complexity" evidence="2">
    <location>
        <begin position="7"/>
        <end position="24"/>
    </location>
</feature>
<dbReference type="EMBL" id="CP106982">
    <property type="protein sequence ID" value="UYF92077.1"/>
    <property type="molecule type" value="Genomic_DNA"/>
</dbReference>